<organism evidence="1 2">
    <name type="scientific">Trifolium medium</name>
    <dbReference type="NCBI Taxonomy" id="97028"/>
    <lineage>
        <taxon>Eukaryota</taxon>
        <taxon>Viridiplantae</taxon>
        <taxon>Streptophyta</taxon>
        <taxon>Embryophyta</taxon>
        <taxon>Tracheophyta</taxon>
        <taxon>Spermatophyta</taxon>
        <taxon>Magnoliopsida</taxon>
        <taxon>eudicotyledons</taxon>
        <taxon>Gunneridae</taxon>
        <taxon>Pentapetalae</taxon>
        <taxon>rosids</taxon>
        <taxon>fabids</taxon>
        <taxon>Fabales</taxon>
        <taxon>Fabaceae</taxon>
        <taxon>Papilionoideae</taxon>
        <taxon>50 kb inversion clade</taxon>
        <taxon>NPAAA clade</taxon>
        <taxon>Hologalegina</taxon>
        <taxon>IRL clade</taxon>
        <taxon>Trifolieae</taxon>
        <taxon>Trifolium</taxon>
    </lineage>
</organism>
<accession>A0A392WE15</accession>
<dbReference type="AlphaFoldDB" id="A0A392WE15"/>
<feature type="non-terminal residue" evidence="1">
    <location>
        <position position="18"/>
    </location>
</feature>
<comment type="caution">
    <text evidence="1">The sequence shown here is derived from an EMBL/GenBank/DDBJ whole genome shotgun (WGS) entry which is preliminary data.</text>
</comment>
<keyword evidence="2" id="KW-1185">Reference proteome</keyword>
<evidence type="ECO:0000313" key="2">
    <source>
        <dbReference type="Proteomes" id="UP000265520"/>
    </source>
</evidence>
<proteinExistence type="predicted"/>
<dbReference type="EMBL" id="LXQA011428944">
    <property type="protein sequence ID" value="MCI96945.1"/>
    <property type="molecule type" value="Genomic_DNA"/>
</dbReference>
<dbReference type="Proteomes" id="UP000265520">
    <property type="component" value="Unassembled WGS sequence"/>
</dbReference>
<reference evidence="1 2" key="1">
    <citation type="journal article" date="2018" name="Front. Plant Sci.">
        <title>Red Clover (Trifolium pratense) and Zigzag Clover (T. medium) - A Picture of Genomic Similarities and Differences.</title>
        <authorList>
            <person name="Dluhosova J."/>
            <person name="Istvanek J."/>
            <person name="Nedelnik J."/>
            <person name="Repkova J."/>
        </authorList>
    </citation>
    <scope>NUCLEOTIDE SEQUENCE [LARGE SCALE GENOMIC DNA]</scope>
    <source>
        <strain evidence="2">cv. 10/8</strain>
        <tissue evidence="1">Leaf</tissue>
    </source>
</reference>
<name>A0A392WE15_9FABA</name>
<protein>
    <submittedName>
        <fullName evidence="1">Uncharacterized protein</fullName>
    </submittedName>
</protein>
<evidence type="ECO:0000313" key="1">
    <source>
        <dbReference type="EMBL" id="MCI96945.1"/>
    </source>
</evidence>
<sequence length="18" mass="1970">MPDRPTGTYDLVYIGSGQ</sequence>